<dbReference type="OrthoDB" id="4470164at2"/>
<dbReference type="InterPro" id="IPR007709">
    <property type="entry name" value="N-FG_amidohydro"/>
</dbReference>
<evidence type="ECO:0000313" key="2">
    <source>
        <dbReference type="Proteomes" id="UP000070810"/>
    </source>
</evidence>
<dbReference type="EMBL" id="LDRK01000009">
    <property type="protein sequence ID" value="KTR87131.1"/>
    <property type="molecule type" value="Genomic_DNA"/>
</dbReference>
<dbReference type="Gene3D" id="3.40.630.40">
    <property type="entry name" value="Zn-dependent exopeptidases"/>
    <property type="match status" value="1"/>
</dbReference>
<evidence type="ECO:0000313" key="1">
    <source>
        <dbReference type="EMBL" id="KTR87131.1"/>
    </source>
</evidence>
<proteinExistence type="predicted"/>
<dbReference type="SUPFAM" id="SSF53187">
    <property type="entry name" value="Zn-dependent exopeptidases"/>
    <property type="match status" value="1"/>
</dbReference>
<reference evidence="1 2" key="1">
    <citation type="journal article" date="2016" name="Front. Microbiol.">
        <title>Genomic Resource of Rice Seed Associated Bacteria.</title>
        <authorList>
            <person name="Midha S."/>
            <person name="Bansal K."/>
            <person name="Sharma S."/>
            <person name="Kumar N."/>
            <person name="Patil P.P."/>
            <person name="Chaudhry V."/>
            <person name="Patil P.B."/>
        </authorList>
    </citation>
    <scope>NUCLEOTIDE SEQUENCE [LARGE SCALE GENOMIC DNA]</scope>
    <source>
        <strain evidence="1 2">NS354</strain>
    </source>
</reference>
<dbReference type="PATRIC" id="fig|1079994.3.peg.2482"/>
<organism evidence="1 2">
    <name type="scientific">Leucobacter chromiiresistens</name>
    <dbReference type="NCBI Taxonomy" id="1079994"/>
    <lineage>
        <taxon>Bacteria</taxon>
        <taxon>Bacillati</taxon>
        <taxon>Actinomycetota</taxon>
        <taxon>Actinomycetes</taxon>
        <taxon>Micrococcales</taxon>
        <taxon>Microbacteriaceae</taxon>
        <taxon>Leucobacter</taxon>
    </lineage>
</organism>
<dbReference type="Proteomes" id="UP000070810">
    <property type="component" value="Unassembled WGS sequence"/>
</dbReference>
<sequence length="365" mass="39783">MAATDLDLIPAGTVFTPAQIVHYSDPDARTLDEAIGEADVLVSAPHAGAAIPEEVAEFLAPELTRRLQYDFSDVSTASVVRRWAEIDPRIVAVVNPHPRLVRDPNRPKPADPRADLAAAVERVRAAGPWQPVDLTGVDAIRPVTFSFFPILRIPDTEAGVQRLVDTFAATAAQGVDVYERTRDELTDRFLERGFAHGGSFTRLSFHDTMNTTTTRDGAVAVPRDEQDRLPSIVALSNRGDHRGEARDPEDPPTMPPERLRRLAAAHRAGFESADAASVLLNQPYLGSQEIRADGARFRRLADAATDAGLRLGAVQAEFLREFLLGAAAAEALHEPGTGWIVEDGARVDALAHACKRSWDAFRDER</sequence>
<name>A0A147ERJ9_9MICO</name>
<gene>
    <name evidence="1" type="ORF">NS354_01140</name>
</gene>
<comment type="caution">
    <text evidence="1">The sequence shown here is derived from an EMBL/GenBank/DDBJ whole genome shotgun (WGS) entry which is preliminary data.</text>
</comment>
<evidence type="ECO:0008006" key="3">
    <source>
        <dbReference type="Google" id="ProtNLM"/>
    </source>
</evidence>
<protein>
    <recommendedName>
        <fullName evidence="3">N-formylglutamate amidohydrolase</fullName>
    </recommendedName>
</protein>
<dbReference type="RefSeq" id="WP_058592794.1">
    <property type="nucleotide sequence ID" value="NZ_LDRK01000009.1"/>
</dbReference>
<accession>A0A147ERJ9</accession>
<dbReference type="Pfam" id="PF05013">
    <property type="entry name" value="FGase"/>
    <property type="match status" value="1"/>
</dbReference>
<dbReference type="AlphaFoldDB" id="A0A147ERJ9"/>
<keyword evidence="2" id="KW-1185">Reference proteome</keyword>